<name>A0A1I2HZF3_9ACTN</name>
<dbReference type="EMBL" id="FONV01000009">
    <property type="protein sequence ID" value="SFF34740.1"/>
    <property type="molecule type" value="Genomic_DNA"/>
</dbReference>
<sequence length="159" mass="17125">MKQRLVTAVLAVLVLAVGATLVTTRGAWLLDQRAYPGSRLGSSLDDLLAQFGLRLPGCPADDLRYWSGDNVEDTFYLTFTADPSCVAAFLADNAVTAGEPLPGDRLALGKDPRVQRWGWPFTEAGLYATYSGEPVPDVDVDVVVVPSGRRVFAYAFETG</sequence>
<protein>
    <submittedName>
        <fullName evidence="1">Uncharacterized protein</fullName>
    </submittedName>
</protein>
<evidence type="ECO:0000313" key="2">
    <source>
        <dbReference type="Proteomes" id="UP000199645"/>
    </source>
</evidence>
<dbReference type="STRING" id="35752.SAMN05421541_10966"/>
<keyword evidence="2" id="KW-1185">Reference proteome</keyword>
<dbReference type="OrthoDB" id="3399797at2"/>
<dbReference type="RefSeq" id="WP_093617663.1">
    <property type="nucleotide sequence ID" value="NZ_BOMT01000053.1"/>
</dbReference>
<evidence type="ECO:0000313" key="1">
    <source>
        <dbReference type="EMBL" id="SFF34740.1"/>
    </source>
</evidence>
<dbReference type="AlphaFoldDB" id="A0A1I2HZF3"/>
<dbReference type="Proteomes" id="UP000199645">
    <property type="component" value="Unassembled WGS sequence"/>
</dbReference>
<gene>
    <name evidence="1" type="ORF">SAMN05421541_10966</name>
</gene>
<accession>A0A1I2HZF3</accession>
<organism evidence="1 2">
    <name type="scientific">Actinoplanes philippinensis</name>
    <dbReference type="NCBI Taxonomy" id="35752"/>
    <lineage>
        <taxon>Bacteria</taxon>
        <taxon>Bacillati</taxon>
        <taxon>Actinomycetota</taxon>
        <taxon>Actinomycetes</taxon>
        <taxon>Micromonosporales</taxon>
        <taxon>Micromonosporaceae</taxon>
        <taxon>Actinoplanes</taxon>
    </lineage>
</organism>
<reference evidence="1 2" key="1">
    <citation type="submission" date="2016-10" db="EMBL/GenBank/DDBJ databases">
        <authorList>
            <person name="de Groot N.N."/>
        </authorList>
    </citation>
    <scope>NUCLEOTIDE SEQUENCE [LARGE SCALE GENOMIC DNA]</scope>
    <source>
        <strain evidence="1 2">DSM 43019</strain>
    </source>
</reference>
<proteinExistence type="predicted"/>